<dbReference type="Gene3D" id="4.10.240.10">
    <property type="entry name" value="Zn(2)-C6 fungal-type DNA-binding domain"/>
    <property type="match status" value="1"/>
</dbReference>
<dbReference type="CDD" id="cd00067">
    <property type="entry name" value="GAL4"/>
    <property type="match status" value="1"/>
</dbReference>
<keyword evidence="5" id="KW-0804">Transcription</keyword>
<dbReference type="Pfam" id="PF04082">
    <property type="entry name" value="Fungal_trans"/>
    <property type="match status" value="1"/>
</dbReference>
<dbReference type="VEuPathDB" id="FungiDB:ASPCADRAFT_38498"/>
<comment type="subcellular location">
    <subcellularLocation>
        <location evidence="1">Nucleus</location>
    </subcellularLocation>
</comment>
<dbReference type="GO" id="GO:0045944">
    <property type="term" value="P:positive regulation of transcription by RNA polymerase II"/>
    <property type="evidence" value="ECO:0007669"/>
    <property type="project" value="TreeGrafter"/>
</dbReference>
<dbReference type="EMBL" id="KV907493">
    <property type="protein sequence ID" value="OOG00543.1"/>
    <property type="molecule type" value="Genomic_DNA"/>
</dbReference>
<dbReference type="SMART" id="SM00906">
    <property type="entry name" value="Fungal_trans"/>
    <property type="match status" value="1"/>
</dbReference>
<dbReference type="InterPro" id="IPR051711">
    <property type="entry name" value="Stress_Response_Reg"/>
</dbReference>
<dbReference type="GO" id="GO:0008270">
    <property type="term" value="F:zinc ion binding"/>
    <property type="evidence" value="ECO:0007669"/>
    <property type="project" value="InterPro"/>
</dbReference>
<dbReference type="OMA" id="QFNYCVI"/>
<evidence type="ECO:0000256" key="6">
    <source>
        <dbReference type="ARBA" id="ARBA00023242"/>
    </source>
</evidence>
<dbReference type="InterPro" id="IPR001138">
    <property type="entry name" value="Zn2Cys6_DnaBD"/>
</dbReference>
<feature type="domain" description="Zn(2)-C6 fungal-type" evidence="7">
    <location>
        <begin position="2"/>
        <end position="33"/>
    </location>
</feature>
<dbReference type="PANTHER" id="PTHR47540">
    <property type="entry name" value="THIAMINE REPRESSIBLE GENES REGULATORY PROTEIN THI5"/>
    <property type="match status" value="1"/>
</dbReference>
<evidence type="ECO:0000256" key="1">
    <source>
        <dbReference type="ARBA" id="ARBA00004123"/>
    </source>
</evidence>
<dbReference type="InterPro" id="IPR007219">
    <property type="entry name" value="XnlR_reg_dom"/>
</dbReference>
<evidence type="ECO:0000313" key="9">
    <source>
        <dbReference type="Proteomes" id="UP000188318"/>
    </source>
</evidence>
<keyword evidence="9" id="KW-1185">Reference proteome</keyword>
<dbReference type="AlphaFoldDB" id="A0A1R3S1F0"/>
<protein>
    <recommendedName>
        <fullName evidence="7">Zn(2)-C6 fungal-type domain-containing protein</fullName>
    </recommendedName>
</protein>
<sequence>VSCQRCHAQKVKCSGQRPCSRCQLARCGDACSYVARDRKVRVDESYLEQLIKDSEELRRYRRLGSTNPPHPDKSDSNTRNPLLEDQAWFQPYDGDPLPVFVSEAACTGFATRLCQCLHGDSAPVSHIPRTRYIAESTLTQIAHAGIQWPSLIRARLLVKTALDHANPFFHLALRQASLNHLQTLYEQRPVTDPVLICKYFALFALGEVYSTPNDRSKPDVVPGMDYYARAMSLIPVLPERPTIVHIEALLILALFSQFLNRWHSAYLMVGNALRFALLVGLNHNVPDSQCPDPTAREHRLRLWWTIYIFDRFWGLKLGLPVQVSDDDIHVGLPMDLDTPTYTEDFVASSYQIAFIKLAQISTRIMRTIYSRTQFTETFLQREQRLLIELREWMQSLPEPLRLQINQPNSKGTILIHLQFNYCVILAIRPILLKILDNLALNPQTTIPPTLAALKDACIHSARHTLVLCADEWTNGSSATYGYAFAQYSFTAALILVIAGLLPDNGGGTTAAEDLASVETATEMLSSTAANGSLVADDLSRHLIRAQHCLRTGRFASQVPSTLLAPHVPFPPSQINDSYGPPSGEMQLPSYPPIGVSTTSGREAGVSCGIAETALDEARIQDFVAQPAEALGLPDPLDMVPGAELDMWLGLPLWNP</sequence>
<dbReference type="PANTHER" id="PTHR47540:SF6">
    <property type="entry name" value="ZN(II)2CYS6 TRANSCRIPTION FACTOR (EUROFUNG)"/>
    <property type="match status" value="1"/>
</dbReference>
<dbReference type="GO" id="GO:0000981">
    <property type="term" value="F:DNA-binding transcription factor activity, RNA polymerase II-specific"/>
    <property type="evidence" value="ECO:0007669"/>
    <property type="project" value="InterPro"/>
</dbReference>
<gene>
    <name evidence="8" type="ORF">ASPCADRAFT_38498</name>
</gene>
<keyword evidence="6" id="KW-0539">Nucleus</keyword>
<dbReference type="Proteomes" id="UP000188318">
    <property type="component" value="Unassembled WGS sequence"/>
</dbReference>
<dbReference type="PROSITE" id="PS00463">
    <property type="entry name" value="ZN2_CY6_FUNGAL_1"/>
    <property type="match status" value="1"/>
</dbReference>
<dbReference type="InterPro" id="IPR036864">
    <property type="entry name" value="Zn2-C6_fun-type_DNA-bd_sf"/>
</dbReference>
<evidence type="ECO:0000256" key="5">
    <source>
        <dbReference type="ARBA" id="ARBA00023163"/>
    </source>
</evidence>
<reference evidence="9" key="1">
    <citation type="journal article" date="2017" name="Genome Biol.">
        <title>Comparative genomics reveals high biological diversity and specific adaptations in the industrially and medically important fungal genus Aspergillus.</title>
        <authorList>
            <person name="de Vries R.P."/>
            <person name="Riley R."/>
            <person name="Wiebenga A."/>
            <person name="Aguilar-Osorio G."/>
            <person name="Amillis S."/>
            <person name="Uchima C.A."/>
            <person name="Anderluh G."/>
            <person name="Asadollahi M."/>
            <person name="Askin M."/>
            <person name="Barry K."/>
            <person name="Battaglia E."/>
            <person name="Bayram O."/>
            <person name="Benocci T."/>
            <person name="Braus-Stromeyer S.A."/>
            <person name="Caldana C."/>
            <person name="Canovas D."/>
            <person name="Cerqueira G.C."/>
            <person name="Chen F."/>
            <person name="Chen W."/>
            <person name="Choi C."/>
            <person name="Clum A."/>
            <person name="Dos Santos R.A."/>
            <person name="Damasio A.R."/>
            <person name="Diallinas G."/>
            <person name="Emri T."/>
            <person name="Fekete E."/>
            <person name="Flipphi M."/>
            <person name="Freyberg S."/>
            <person name="Gallo A."/>
            <person name="Gournas C."/>
            <person name="Habgood R."/>
            <person name="Hainaut M."/>
            <person name="Harispe M.L."/>
            <person name="Henrissat B."/>
            <person name="Hilden K.S."/>
            <person name="Hope R."/>
            <person name="Hossain A."/>
            <person name="Karabika E."/>
            <person name="Karaffa L."/>
            <person name="Karanyi Z."/>
            <person name="Krasevec N."/>
            <person name="Kuo A."/>
            <person name="Kusch H."/>
            <person name="LaButti K."/>
            <person name="Lagendijk E.L."/>
            <person name="Lapidus A."/>
            <person name="Levasseur A."/>
            <person name="Lindquist E."/>
            <person name="Lipzen A."/>
            <person name="Logrieco A.F."/>
            <person name="MacCabe A."/>
            <person name="Maekelae M.R."/>
            <person name="Malavazi I."/>
            <person name="Melin P."/>
            <person name="Meyer V."/>
            <person name="Mielnichuk N."/>
            <person name="Miskei M."/>
            <person name="Molnar A.P."/>
            <person name="Mule G."/>
            <person name="Ngan C.Y."/>
            <person name="Orejas M."/>
            <person name="Orosz E."/>
            <person name="Ouedraogo J.P."/>
            <person name="Overkamp K.M."/>
            <person name="Park H.-S."/>
            <person name="Perrone G."/>
            <person name="Piumi F."/>
            <person name="Punt P.J."/>
            <person name="Ram A.F."/>
            <person name="Ramon A."/>
            <person name="Rauscher S."/>
            <person name="Record E."/>
            <person name="Riano-Pachon D.M."/>
            <person name="Robert V."/>
            <person name="Roehrig J."/>
            <person name="Ruller R."/>
            <person name="Salamov A."/>
            <person name="Salih N.S."/>
            <person name="Samson R.A."/>
            <person name="Sandor E."/>
            <person name="Sanguinetti M."/>
            <person name="Schuetze T."/>
            <person name="Sepcic K."/>
            <person name="Shelest E."/>
            <person name="Sherlock G."/>
            <person name="Sophianopoulou V."/>
            <person name="Squina F.M."/>
            <person name="Sun H."/>
            <person name="Susca A."/>
            <person name="Todd R.B."/>
            <person name="Tsang A."/>
            <person name="Unkles S.E."/>
            <person name="van de Wiele N."/>
            <person name="van Rossen-Uffink D."/>
            <person name="Oliveira J.V."/>
            <person name="Vesth T.C."/>
            <person name="Visser J."/>
            <person name="Yu J.-H."/>
            <person name="Zhou M."/>
            <person name="Andersen M.R."/>
            <person name="Archer D.B."/>
            <person name="Baker S.E."/>
            <person name="Benoit I."/>
            <person name="Brakhage A.A."/>
            <person name="Braus G.H."/>
            <person name="Fischer R."/>
            <person name="Frisvad J.C."/>
            <person name="Goldman G.H."/>
            <person name="Houbraken J."/>
            <person name="Oakley B."/>
            <person name="Pocsi I."/>
            <person name="Scazzocchio C."/>
            <person name="Seiboth B."/>
            <person name="vanKuyk P.A."/>
            <person name="Wortman J."/>
            <person name="Dyer P.S."/>
            <person name="Grigoriev I.V."/>
        </authorList>
    </citation>
    <scope>NUCLEOTIDE SEQUENCE [LARGE SCALE GENOMIC DNA]</scope>
    <source>
        <strain evidence="9">ITEM 5010</strain>
    </source>
</reference>
<dbReference type="GO" id="GO:0043565">
    <property type="term" value="F:sequence-specific DNA binding"/>
    <property type="evidence" value="ECO:0007669"/>
    <property type="project" value="TreeGrafter"/>
</dbReference>
<keyword evidence="3" id="KW-0805">Transcription regulation</keyword>
<keyword evidence="4" id="KW-0238">DNA-binding</keyword>
<dbReference type="GO" id="GO:0005634">
    <property type="term" value="C:nucleus"/>
    <property type="evidence" value="ECO:0007669"/>
    <property type="project" value="UniProtKB-SubCell"/>
</dbReference>
<dbReference type="CDD" id="cd12148">
    <property type="entry name" value="fungal_TF_MHR"/>
    <property type="match status" value="1"/>
</dbReference>
<name>A0A1R3S1F0_ASPC5</name>
<evidence type="ECO:0000256" key="3">
    <source>
        <dbReference type="ARBA" id="ARBA00023015"/>
    </source>
</evidence>
<evidence type="ECO:0000313" key="8">
    <source>
        <dbReference type="EMBL" id="OOG00543.1"/>
    </source>
</evidence>
<dbReference type="OrthoDB" id="3990906at2759"/>
<accession>A0A1R3S1F0</accession>
<evidence type="ECO:0000256" key="2">
    <source>
        <dbReference type="ARBA" id="ARBA00022723"/>
    </source>
</evidence>
<keyword evidence="2" id="KW-0479">Metal-binding</keyword>
<evidence type="ECO:0000259" key="7">
    <source>
        <dbReference type="PROSITE" id="PS50048"/>
    </source>
</evidence>
<feature type="non-terminal residue" evidence="8">
    <location>
        <position position="1"/>
    </location>
</feature>
<dbReference type="GO" id="GO:0006351">
    <property type="term" value="P:DNA-templated transcription"/>
    <property type="evidence" value="ECO:0007669"/>
    <property type="project" value="InterPro"/>
</dbReference>
<organism evidence="8 9">
    <name type="scientific">Aspergillus carbonarius (strain ITEM 5010)</name>
    <dbReference type="NCBI Taxonomy" id="602072"/>
    <lineage>
        <taxon>Eukaryota</taxon>
        <taxon>Fungi</taxon>
        <taxon>Dikarya</taxon>
        <taxon>Ascomycota</taxon>
        <taxon>Pezizomycotina</taxon>
        <taxon>Eurotiomycetes</taxon>
        <taxon>Eurotiomycetidae</taxon>
        <taxon>Eurotiales</taxon>
        <taxon>Aspergillaceae</taxon>
        <taxon>Aspergillus</taxon>
        <taxon>Aspergillus subgen. Circumdati</taxon>
    </lineage>
</organism>
<evidence type="ECO:0000256" key="4">
    <source>
        <dbReference type="ARBA" id="ARBA00023125"/>
    </source>
</evidence>
<dbReference type="Pfam" id="PF00172">
    <property type="entry name" value="Zn_clus"/>
    <property type="match status" value="1"/>
</dbReference>
<dbReference type="PROSITE" id="PS50048">
    <property type="entry name" value="ZN2_CY6_FUNGAL_2"/>
    <property type="match status" value="1"/>
</dbReference>
<proteinExistence type="predicted"/>